<dbReference type="EMBL" id="JARKHS020020457">
    <property type="protein sequence ID" value="KAK8770865.1"/>
    <property type="molecule type" value="Genomic_DNA"/>
</dbReference>
<sequence length="314" mass="33589">MNRLLCLRRYCTAKRLFPPIVTPMLPPGTFKNKVAIITGGGTGIGKGMAEMFSQLGANVAIMSRKQEVLDEAAKEISSKTGSKVLAVAADVRDPAAVAAAVDRCVSELGLPDIVVNNAAGNFISPTEMLSTNAWKTIVDIVLNGTAIVTLDIGKRLIEAEKGANFLAISATYTKHGSGYVAPSAAAKSGVEALTMSLAAEWAKYGMRFNCIEPGPVYTKCSSCSVLSTLVFTCVFKVRVLSAGWIQMVASLSRLDYSSWLTGEEAWRERWPKMLTTTITNTVITKLPGQVIDALDLLQQFAGTHEGTEDALDAF</sequence>
<dbReference type="Pfam" id="PF00106">
    <property type="entry name" value="adh_short"/>
    <property type="match status" value="1"/>
</dbReference>
<evidence type="ECO:0008006" key="4">
    <source>
        <dbReference type="Google" id="ProtNLM"/>
    </source>
</evidence>
<dbReference type="GO" id="GO:0005739">
    <property type="term" value="C:mitochondrion"/>
    <property type="evidence" value="ECO:0007669"/>
    <property type="project" value="TreeGrafter"/>
</dbReference>
<organism evidence="2 3">
    <name type="scientific">Amblyomma americanum</name>
    <name type="common">Lone star tick</name>
    <dbReference type="NCBI Taxonomy" id="6943"/>
    <lineage>
        <taxon>Eukaryota</taxon>
        <taxon>Metazoa</taxon>
        <taxon>Ecdysozoa</taxon>
        <taxon>Arthropoda</taxon>
        <taxon>Chelicerata</taxon>
        <taxon>Arachnida</taxon>
        <taxon>Acari</taxon>
        <taxon>Parasitiformes</taxon>
        <taxon>Ixodida</taxon>
        <taxon>Ixodoidea</taxon>
        <taxon>Ixodidae</taxon>
        <taxon>Amblyomminae</taxon>
        <taxon>Amblyomma</taxon>
    </lineage>
</organism>
<evidence type="ECO:0000313" key="2">
    <source>
        <dbReference type="EMBL" id="KAK8770865.1"/>
    </source>
</evidence>
<protein>
    <recommendedName>
        <fullName evidence="4">Reductase</fullName>
    </recommendedName>
</protein>
<evidence type="ECO:0000256" key="1">
    <source>
        <dbReference type="ARBA" id="ARBA00023002"/>
    </source>
</evidence>
<dbReference type="InterPro" id="IPR036291">
    <property type="entry name" value="NAD(P)-bd_dom_sf"/>
</dbReference>
<reference evidence="2 3" key="1">
    <citation type="journal article" date="2023" name="Arcadia Sci">
        <title>De novo assembly of a long-read Amblyomma americanum tick genome.</title>
        <authorList>
            <person name="Chou S."/>
            <person name="Poskanzer K.E."/>
            <person name="Rollins M."/>
            <person name="Thuy-Boun P.S."/>
        </authorList>
    </citation>
    <scope>NUCLEOTIDE SEQUENCE [LARGE SCALE GENOMIC DNA]</scope>
    <source>
        <strain evidence="2">F_SG_1</strain>
        <tissue evidence="2">Salivary glands</tissue>
    </source>
</reference>
<evidence type="ECO:0000313" key="3">
    <source>
        <dbReference type="Proteomes" id="UP001321473"/>
    </source>
</evidence>
<dbReference type="PANTHER" id="PTHR43658:SF8">
    <property type="entry name" value="17-BETA-HYDROXYSTEROID DEHYDROGENASE 14-RELATED"/>
    <property type="match status" value="1"/>
</dbReference>
<dbReference type="PANTHER" id="PTHR43658">
    <property type="entry name" value="SHORT-CHAIN DEHYDROGENASE/REDUCTASE"/>
    <property type="match status" value="1"/>
</dbReference>
<dbReference type="GO" id="GO:0008670">
    <property type="term" value="F:2,4-dienoyl-CoA reductase (NADPH) activity"/>
    <property type="evidence" value="ECO:0007669"/>
    <property type="project" value="TreeGrafter"/>
</dbReference>
<accession>A0AAQ4E856</accession>
<name>A0AAQ4E856_AMBAM</name>
<gene>
    <name evidence="2" type="ORF">V5799_025889</name>
</gene>
<keyword evidence="3" id="KW-1185">Reference proteome</keyword>
<dbReference type="SUPFAM" id="SSF51735">
    <property type="entry name" value="NAD(P)-binding Rossmann-fold domains"/>
    <property type="match status" value="1"/>
</dbReference>
<proteinExistence type="predicted"/>
<dbReference type="Proteomes" id="UP001321473">
    <property type="component" value="Unassembled WGS sequence"/>
</dbReference>
<dbReference type="InterPro" id="IPR002347">
    <property type="entry name" value="SDR_fam"/>
</dbReference>
<keyword evidence="1" id="KW-0560">Oxidoreductase</keyword>
<dbReference type="PRINTS" id="PR00081">
    <property type="entry name" value="GDHRDH"/>
</dbReference>
<dbReference type="Gene3D" id="3.40.50.720">
    <property type="entry name" value="NAD(P)-binding Rossmann-like Domain"/>
    <property type="match status" value="1"/>
</dbReference>
<dbReference type="GO" id="GO:0006635">
    <property type="term" value="P:fatty acid beta-oxidation"/>
    <property type="evidence" value="ECO:0007669"/>
    <property type="project" value="TreeGrafter"/>
</dbReference>
<comment type="caution">
    <text evidence="2">The sequence shown here is derived from an EMBL/GenBank/DDBJ whole genome shotgun (WGS) entry which is preliminary data.</text>
</comment>
<dbReference type="AlphaFoldDB" id="A0AAQ4E856"/>